<reference evidence="10" key="1">
    <citation type="submission" date="2016-10" db="EMBL/GenBank/DDBJ databases">
        <authorList>
            <person name="Varghese N."/>
            <person name="Submissions S."/>
        </authorList>
    </citation>
    <scope>NUCLEOTIDE SEQUENCE [LARGE SCALE GENOMIC DNA]</scope>
    <source>
        <strain evidence="10">XBD2006</strain>
    </source>
</reference>
<keyword evidence="4" id="KW-0663">Pyridoxal phosphate</keyword>
<dbReference type="STRING" id="185008.bhn_I2484"/>
<dbReference type="PROSITE" id="PS00595">
    <property type="entry name" value="AA_TRANSFER_CLASS_5"/>
    <property type="match status" value="1"/>
</dbReference>
<evidence type="ECO:0000256" key="5">
    <source>
        <dbReference type="ARBA" id="ARBA00023004"/>
    </source>
</evidence>
<dbReference type="EMBL" id="FMUR01000006">
    <property type="protein sequence ID" value="SCY01692.1"/>
    <property type="molecule type" value="Genomic_DNA"/>
</dbReference>
<evidence type="ECO:0000313" key="10">
    <source>
        <dbReference type="Proteomes" id="UP000183047"/>
    </source>
</evidence>
<keyword evidence="5" id="KW-0408">Iron</keyword>
<dbReference type="PANTHER" id="PTHR11601:SF50">
    <property type="entry name" value="CYSTEINE DESULFURASE ISCS 2-RELATED"/>
    <property type="match status" value="1"/>
</dbReference>
<dbReference type="InterPro" id="IPR016454">
    <property type="entry name" value="Cysteine_dSase"/>
</dbReference>
<keyword evidence="3" id="KW-0479">Metal-binding</keyword>
<evidence type="ECO:0000313" key="9">
    <source>
        <dbReference type="EMBL" id="SCY01692.1"/>
    </source>
</evidence>
<dbReference type="NCBIfam" id="NF002806">
    <property type="entry name" value="PRK02948.1"/>
    <property type="match status" value="1"/>
</dbReference>
<dbReference type="InterPro" id="IPR020578">
    <property type="entry name" value="Aminotrans_V_PyrdxlP_BS"/>
</dbReference>
<dbReference type="Gene3D" id="1.10.260.50">
    <property type="match status" value="1"/>
</dbReference>
<organism evidence="9 10">
    <name type="scientific">Butyrivibrio hungatei</name>
    <dbReference type="NCBI Taxonomy" id="185008"/>
    <lineage>
        <taxon>Bacteria</taxon>
        <taxon>Bacillati</taxon>
        <taxon>Bacillota</taxon>
        <taxon>Clostridia</taxon>
        <taxon>Lachnospirales</taxon>
        <taxon>Lachnospiraceae</taxon>
        <taxon>Butyrivibrio</taxon>
    </lineage>
</organism>
<dbReference type="FunFam" id="3.40.640.10:FF:000084">
    <property type="entry name" value="IscS-like cysteine desulfurase"/>
    <property type="match status" value="1"/>
</dbReference>
<accession>A0A1G5CH17</accession>
<dbReference type="Proteomes" id="UP000183047">
    <property type="component" value="Unassembled WGS sequence"/>
</dbReference>
<comment type="cofactor">
    <cofactor evidence="1 7">
        <name>pyridoxal 5'-phosphate</name>
        <dbReference type="ChEBI" id="CHEBI:597326"/>
    </cofactor>
</comment>
<dbReference type="PANTHER" id="PTHR11601">
    <property type="entry name" value="CYSTEINE DESULFURYLASE FAMILY MEMBER"/>
    <property type="match status" value="1"/>
</dbReference>
<dbReference type="InterPro" id="IPR000192">
    <property type="entry name" value="Aminotrans_V_dom"/>
</dbReference>
<keyword evidence="10" id="KW-1185">Reference proteome</keyword>
<evidence type="ECO:0000256" key="2">
    <source>
        <dbReference type="ARBA" id="ARBA00006490"/>
    </source>
</evidence>
<proteinExistence type="inferred from homology"/>
<dbReference type="InterPro" id="IPR015422">
    <property type="entry name" value="PyrdxlP-dep_Trfase_small"/>
</dbReference>
<evidence type="ECO:0000256" key="4">
    <source>
        <dbReference type="ARBA" id="ARBA00022898"/>
    </source>
</evidence>
<dbReference type="Pfam" id="PF00266">
    <property type="entry name" value="Aminotran_5"/>
    <property type="match status" value="1"/>
</dbReference>
<dbReference type="InterPro" id="IPR015421">
    <property type="entry name" value="PyrdxlP-dep_Trfase_major"/>
</dbReference>
<dbReference type="GO" id="GO:0051536">
    <property type="term" value="F:iron-sulfur cluster binding"/>
    <property type="evidence" value="ECO:0007669"/>
    <property type="project" value="UniProtKB-KW"/>
</dbReference>
<dbReference type="OrthoDB" id="9808002at2"/>
<evidence type="ECO:0000256" key="6">
    <source>
        <dbReference type="ARBA" id="ARBA00023014"/>
    </source>
</evidence>
<dbReference type="PIRSF" id="PIRSF005572">
    <property type="entry name" value="NifS"/>
    <property type="match status" value="1"/>
</dbReference>
<evidence type="ECO:0000256" key="3">
    <source>
        <dbReference type="ARBA" id="ARBA00022723"/>
    </source>
</evidence>
<dbReference type="Gene3D" id="3.90.1150.10">
    <property type="entry name" value="Aspartate Aminotransferase, domain 1"/>
    <property type="match status" value="1"/>
</dbReference>
<feature type="domain" description="Aminotransferase class V" evidence="8">
    <location>
        <begin position="4"/>
        <end position="367"/>
    </location>
</feature>
<evidence type="ECO:0000256" key="1">
    <source>
        <dbReference type="ARBA" id="ARBA00001933"/>
    </source>
</evidence>
<dbReference type="SUPFAM" id="SSF53383">
    <property type="entry name" value="PLP-dependent transferases"/>
    <property type="match status" value="1"/>
</dbReference>
<sequence>MEAYLDNSATTRAFDEVADLVAKIMKEEYGNPSSVHHMGLVSGERLAQARETIASTLKVDSNEIVFTSGGTESDNFAIIGAARANKWRGKHIITTSIEHPAVLVTMEYLQKEGFEITYLPVDHEGKVSLDDLKSAIREDTILVSMMFVNNEIGTIEPVAEAGQLIKAINKDIVFHVDAVQAYGKVQIRPRAMNIDLMSVSSHKIHGPKGVGFLYIKKGTKIVPINYGGGQQKGMRSGTENVPGIAGLALAAKMCHDDFKNRIGKLYELKKYLIDSLNERITDIKINGPSCEDGAPHIVSLSIRGLAAETVLNMLSSKKIYVSAGSACSSNNPHVSDTLVAVGVERELLESTIRISMSVMTTKEEIDFFLDTLCSQVENMRMFYRH</sequence>
<dbReference type="GO" id="GO:0046872">
    <property type="term" value="F:metal ion binding"/>
    <property type="evidence" value="ECO:0007669"/>
    <property type="project" value="UniProtKB-KW"/>
</dbReference>
<keyword evidence="6" id="KW-0411">Iron-sulfur</keyword>
<comment type="similarity">
    <text evidence="2">Belongs to the class-V pyridoxal-phosphate-dependent aminotransferase family. NifS/IscS subfamily.</text>
</comment>
<dbReference type="InterPro" id="IPR015424">
    <property type="entry name" value="PyrdxlP-dep_Trfase"/>
</dbReference>
<dbReference type="AlphaFoldDB" id="A0A1G5CH17"/>
<evidence type="ECO:0000259" key="8">
    <source>
        <dbReference type="Pfam" id="PF00266"/>
    </source>
</evidence>
<gene>
    <name evidence="9" type="ORF">SAMN02910451_01123</name>
</gene>
<evidence type="ECO:0000256" key="7">
    <source>
        <dbReference type="RuleBase" id="RU004504"/>
    </source>
</evidence>
<protein>
    <submittedName>
        <fullName evidence="9">Cysteine desulfurase</fullName>
    </submittedName>
</protein>
<dbReference type="GO" id="GO:0031071">
    <property type="term" value="F:cysteine desulfurase activity"/>
    <property type="evidence" value="ECO:0007669"/>
    <property type="project" value="UniProtKB-ARBA"/>
</dbReference>
<dbReference type="Gene3D" id="3.40.640.10">
    <property type="entry name" value="Type I PLP-dependent aspartate aminotransferase-like (Major domain)"/>
    <property type="match status" value="1"/>
</dbReference>
<dbReference type="RefSeq" id="WP_074461813.1">
    <property type="nucleotide sequence ID" value="NZ_FMUR01000006.1"/>
</dbReference>
<name>A0A1G5CH17_9FIRM</name>